<dbReference type="HOGENOM" id="CLU_933102_0_0_11"/>
<gene>
    <name evidence="3" type="ORF">KCH_77590</name>
</gene>
<keyword evidence="4" id="KW-1185">Reference proteome</keyword>
<accession>A0A066YQV5</accession>
<keyword evidence="1" id="KW-0812">Transmembrane</keyword>
<proteinExistence type="predicted"/>
<dbReference type="RefSeq" id="WP_035875990.1">
    <property type="nucleotide sequence ID" value="NZ_KK853998.1"/>
</dbReference>
<keyword evidence="1" id="KW-1133">Transmembrane helix</keyword>
<feature type="transmembrane region" description="Helical" evidence="1">
    <location>
        <begin position="89"/>
        <end position="107"/>
    </location>
</feature>
<dbReference type="Proteomes" id="UP000027178">
    <property type="component" value="Unassembled WGS sequence"/>
</dbReference>
<feature type="transmembrane region" description="Helical" evidence="1">
    <location>
        <begin position="199"/>
        <end position="216"/>
    </location>
</feature>
<feature type="transmembrane region" description="Helical" evidence="1">
    <location>
        <begin position="172"/>
        <end position="193"/>
    </location>
</feature>
<feature type="transmembrane region" description="Helical" evidence="1">
    <location>
        <begin position="65"/>
        <end position="82"/>
    </location>
</feature>
<feature type="transmembrane region" description="Helical" evidence="1">
    <location>
        <begin position="228"/>
        <end position="247"/>
    </location>
</feature>
<dbReference type="AlphaFoldDB" id="A0A066YQV5"/>
<reference evidence="3 4" key="1">
    <citation type="submission" date="2014-05" db="EMBL/GenBank/DDBJ databases">
        <title>Draft Genome Sequence of Kitasatospora cheerisanensis KCTC 2395.</title>
        <authorList>
            <person name="Nam D.H."/>
        </authorList>
    </citation>
    <scope>NUCLEOTIDE SEQUENCE [LARGE SCALE GENOMIC DNA]</scope>
    <source>
        <strain evidence="3 4">KCTC 2395</strain>
    </source>
</reference>
<feature type="chain" id="PRO_5039552823" evidence="2">
    <location>
        <begin position="27"/>
        <end position="298"/>
    </location>
</feature>
<feature type="transmembrane region" description="Helical" evidence="1">
    <location>
        <begin position="113"/>
        <end position="133"/>
    </location>
</feature>
<feature type="transmembrane region" description="Helical" evidence="1">
    <location>
        <begin position="267"/>
        <end position="286"/>
    </location>
</feature>
<keyword evidence="2" id="KW-0732">Signal</keyword>
<dbReference type="PATRIC" id="fig|1348663.4.peg.7479"/>
<evidence type="ECO:0000256" key="1">
    <source>
        <dbReference type="SAM" id="Phobius"/>
    </source>
</evidence>
<protein>
    <submittedName>
        <fullName evidence="3">Uncharacterized protein</fullName>
    </submittedName>
</protein>
<evidence type="ECO:0000313" key="3">
    <source>
        <dbReference type="EMBL" id="KDN80471.1"/>
    </source>
</evidence>
<feature type="signal peptide" evidence="2">
    <location>
        <begin position="1"/>
        <end position="26"/>
    </location>
</feature>
<keyword evidence="1" id="KW-0472">Membrane</keyword>
<name>A0A066YQV5_9ACTN</name>
<organism evidence="3 4">
    <name type="scientific">Kitasatospora cheerisanensis KCTC 2395</name>
    <dbReference type="NCBI Taxonomy" id="1348663"/>
    <lineage>
        <taxon>Bacteria</taxon>
        <taxon>Bacillati</taxon>
        <taxon>Actinomycetota</taxon>
        <taxon>Actinomycetes</taxon>
        <taxon>Kitasatosporales</taxon>
        <taxon>Streptomycetaceae</taxon>
        <taxon>Kitasatospora</taxon>
    </lineage>
</organism>
<dbReference type="EMBL" id="JNBY01000175">
    <property type="protein sequence ID" value="KDN80471.1"/>
    <property type="molecule type" value="Genomic_DNA"/>
</dbReference>
<comment type="caution">
    <text evidence="3">The sequence shown here is derived from an EMBL/GenBank/DDBJ whole genome shotgun (WGS) entry which is preliminary data.</text>
</comment>
<evidence type="ECO:0000313" key="4">
    <source>
        <dbReference type="Proteomes" id="UP000027178"/>
    </source>
</evidence>
<evidence type="ECO:0000256" key="2">
    <source>
        <dbReference type="SAM" id="SignalP"/>
    </source>
</evidence>
<sequence length="298" mass="30673">MIPEHVHAAAFLGYTLAAALAGFALAAFTAAQPGEDDIRRACSTPGAITGTTCHADLPTALPAPTLLLAAAALAVAGVAFAFHTRRRAARPILAAIGWAGAAFDVLLSTDAPGLPAALAAVIAAAVCTVMARLPYSAPARRYLDGHTPLYAERLTHPQRPARATRPGEMRAAAGYLVLLTIAGLWPLAAALAFAPAATLPALGMIALHAAAARGLLRGRLWARAYTTTLTSLSLAAVLPAAVQLWALAHPKREGFLTPDPADVGTPLAVLLTLAAVNAAVLYATAFSPRTSRWHTHAH</sequence>